<organism evidence="5 6">
    <name type="scientific">Collinsella intestinalis</name>
    <dbReference type="NCBI Taxonomy" id="147207"/>
    <lineage>
        <taxon>Bacteria</taxon>
        <taxon>Bacillati</taxon>
        <taxon>Actinomycetota</taxon>
        <taxon>Coriobacteriia</taxon>
        <taxon>Coriobacteriales</taxon>
        <taxon>Coriobacteriaceae</taxon>
        <taxon>Collinsella</taxon>
    </lineage>
</organism>
<dbReference type="EC" id="2.3.3.16" evidence="3"/>
<dbReference type="PANTHER" id="PTHR11739">
    <property type="entry name" value="CITRATE SYNTHASE"/>
    <property type="match status" value="1"/>
</dbReference>
<dbReference type="AlphaFoldDB" id="A0A414FYF9"/>
<dbReference type="UniPathway" id="UPA00223"/>
<protein>
    <recommendedName>
        <fullName evidence="3">citrate synthase (unknown stereospecificity)</fullName>
        <ecNumber evidence="3">2.3.3.16</ecNumber>
    </recommendedName>
</protein>
<dbReference type="PRINTS" id="PR00143">
    <property type="entry name" value="CITRTSNTHASE"/>
</dbReference>
<gene>
    <name evidence="5" type="ORF">DW787_03505</name>
</gene>
<dbReference type="InterPro" id="IPR016142">
    <property type="entry name" value="Citrate_synth-like_lrg_a-sub"/>
</dbReference>
<dbReference type="NCBIfam" id="NF010635">
    <property type="entry name" value="PRK14032.1"/>
    <property type="match status" value="1"/>
</dbReference>
<comment type="similarity">
    <text evidence="2">Belongs to the citrate synthase family.</text>
</comment>
<evidence type="ECO:0000256" key="2">
    <source>
        <dbReference type="ARBA" id="ARBA00010566"/>
    </source>
</evidence>
<proteinExistence type="inferred from homology"/>
<evidence type="ECO:0000313" key="5">
    <source>
        <dbReference type="EMBL" id="RHD56617.1"/>
    </source>
</evidence>
<comment type="pathway">
    <text evidence="1">Carbohydrate metabolism; tricarboxylic acid cycle.</text>
</comment>
<dbReference type="PANTHER" id="PTHR11739:SF4">
    <property type="entry name" value="CITRATE SYNTHASE, PEROXISOMAL"/>
    <property type="match status" value="1"/>
</dbReference>
<dbReference type="Gene3D" id="1.10.230.10">
    <property type="entry name" value="Cytochrome P450-Terp, domain 2"/>
    <property type="match status" value="1"/>
</dbReference>
<accession>A0A414FYF9</accession>
<dbReference type="GO" id="GO:0005829">
    <property type="term" value="C:cytosol"/>
    <property type="evidence" value="ECO:0007669"/>
    <property type="project" value="TreeGrafter"/>
</dbReference>
<evidence type="ECO:0000256" key="3">
    <source>
        <dbReference type="ARBA" id="ARBA00012972"/>
    </source>
</evidence>
<dbReference type="Proteomes" id="UP000286050">
    <property type="component" value="Unassembled WGS sequence"/>
</dbReference>
<comment type="caution">
    <text evidence="5">The sequence shown here is derived from an EMBL/GenBank/DDBJ whole genome shotgun (WGS) entry which is preliminary data.</text>
</comment>
<evidence type="ECO:0000313" key="6">
    <source>
        <dbReference type="Proteomes" id="UP000286050"/>
    </source>
</evidence>
<evidence type="ECO:0000256" key="4">
    <source>
        <dbReference type="ARBA" id="ARBA00022679"/>
    </source>
</evidence>
<name>A0A414FYF9_9ACTN</name>
<dbReference type="GO" id="GO:0005975">
    <property type="term" value="P:carbohydrate metabolic process"/>
    <property type="evidence" value="ECO:0007669"/>
    <property type="project" value="TreeGrafter"/>
</dbReference>
<dbReference type="InterPro" id="IPR036969">
    <property type="entry name" value="Citrate_synthase_sf"/>
</dbReference>
<dbReference type="GO" id="GO:0036440">
    <property type="term" value="F:citrate synthase activity"/>
    <property type="evidence" value="ECO:0007669"/>
    <property type="project" value="UniProtKB-EC"/>
</dbReference>
<reference evidence="5 6" key="1">
    <citation type="submission" date="2018-08" db="EMBL/GenBank/DDBJ databases">
        <title>A genome reference for cultivated species of the human gut microbiota.</title>
        <authorList>
            <person name="Zou Y."/>
            <person name="Xue W."/>
            <person name="Luo G."/>
        </authorList>
    </citation>
    <scope>NUCLEOTIDE SEQUENCE [LARGE SCALE GENOMIC DNA]</scope>
    <source>
        <strain evidence="5 6">AM30-5LB</strain>
    </source>
</reference>
<dbReference type="InterPro" id="IPR016143">
    <property type="entry name" value="Citrate_synth-like_sm_a-sub"/>
</dbReference>
<evidence type="ECO:0000256" key="1">
    <source>
        <dbReference type="ARBA" id="ARBA00005163"/>
    </source>
</evidence>
<dbReference type="InterPro" id="IPR002020">
    <property type="entry name" value="Citrate_synthase"/>
</dbReference>
<keyword evidence="4" id="KW-0808">Transferase</keyword>
<dbReference type="EMBL" id="QSJI01000002">
    <property type="protein sequence ID" value="RHD56617.1"/>
    <property type="molecule type" value="Genomic_DNA"/>
</dbReference>
<sequence>MSYDAHNIYYRFDDHLSRLVLDYEASRRVDGASERLYHDIPSEEYGEDIFHAYDVKRGLRNVDGSGVVAGLTRISDVHGYKRVDGKVVPDEGHLILRGYDIEDLITNAQAEGRFGYEEVAYLLITGELPTAEELDDFNGRLGAYRHLSSEFVRQFPITTVSPSIMNALQRAVLLLYAFDADPDNITPEHEVDVAISLLSRLPRLAAFAQTFHSAQVSGKRASVPIPEAGFSTAEAILQILRGEDGYTREEAMLLDVMLMLHAEHGGGNNSTFACRVLSSSGTDAYSAYAAAIGSLKGPRHGGANAKVMAMHEDIRANVGDWENEDELAAYLEKILRRQAFDGSGLIYGMGHAVYTLSDPRAVLCKRYARGLANAKGMGAEFELIERIEKLAPQVMVDVRGTTKPICANIDLYTGFIYKMLGIPEAMFTPLFAVSRTAGWAAHRMEELICAHRIIRPAYRSVLESGEYIPLDKRAKYRGCVAG</sequence>
<dbReference type="GO" id="GO:0006099">
    <property type="term" value="P:tricarboxylic acid cycle"/>
    <property type="evidence" value="ECO:0007669"/>
    <property type="project" value="UniProtKB-UniPathway"/>
</dbReference>
<dbReference type="Pfam" id="PF00285">
    <property type="entry name" value="Citrate_synt"/>
    <property type="match status" value="1"/>
</dbReference>
<dbReference type="Gene3D" id="1.10.580.10">
    <property type="entry name" value="Citrate Synthase, domain 1"/>
    <property type="match status" value="1"/>
</dbReference>
<dbReference type="SUPFAM" id="SSF48256">
    <property type="entry name" value="Citrate synthase"/>
    <property type="match status" value="1"/>
</dbReference>
<dbReference type="RefSeq" id="WP_118271662.1">
    <property type="nucleotide sequence ID" value="NZ_QSJI01000002.1"/>
</dbReference>